<evidence type="ECO:0000256" key="1">
    <source>
        <dbReference type="ARBA" id="ARBA00022722"/>
    </source>
</evidence>
<evidence type="ECO:0000256" key="2">
    <source>
        <dbReference type="ARBA" id="ARBA00022759"/>
    </source>
</evidence>
<dbReference type="InterPro" id="IPR016071">
    <property type="entry name" value="Staphylococal_nuclease_OB-fold"/>
</dbReference>
<evidence type="ECO:0000256" key="4">
    <source>
        <dbReference type="SAM" id="SignalP"/>
    </source>
</evidence>
<dbReference type="OrthoDB" id="4376109at2"/>
<dbReference type="SMART" id="SM00318">
    <property type="entry name" value="SNc"/>
    <property type="match status" value="1"/>
</dbReference>
<feature type="domain" description="TNase-like" evidence="5">
    <location>
        <begin position="33"/>
        <end position="158"/>
    </location>
</feature>
<keyword evidence="1" id="KW-0540">Nuclease</keyword>
<feature type="chain" id="PRO_5003251056" evidence="4">
    <location>
        <begin position="33"/>
        <end position="175"/>
    </location>
</feature>
<name>F0JI68_9BACT</name>
<dbReference type="RefSeq" id="WP_014322805.1">
    <property type="nucleotide sequence ID" value="NC_016803.1"/>
</dbReference>
<keyword evidence="4" id="KW-0732">Signal</keyword>
<evidence type="ECO:0000256" key="3">
    <source>
        <dbReference type="ARBA" id="ARBA00022801"/>
    </source>
</evidence>
<dbReference type="PANTHER" id="PTHR12302:SF3">
    <property type="entry name" value="SERINE_THREONINE-PROTEIN KINASE 31"/>
    <property type="match status" value="1"/>
</dbReference>
<reference evidence="6 7" key="1">
    <citation type="journal article" date="2011" name="J. Bacteriol.">
        <title>Genome sequence of the mercury-methylating strain Desulfovibrio desulfuricans ND132.</title>
        <authorList>
            <person name="Brown S.D."/>
            <person name="Gilmour C.C."/>
            <person name="Kucken A.M."/>
            <person name="Wall J.D."/>
            <person name="Elias D.A."/>
            <person name="Brandt C.C."/>
            <person name="Podar M."/>
            <person name="Chertkov O."/>
            <person name="Held B."/>
            <person name="Bruce D.C."/>
            <person name="Detter J.C."/>
            <person name="Tapia R."/>
            <person name="Han C.S."/>
            <person name="Goodwin L.A."/>
            <person name="Cheng J.F."/>
            <person name="Pitluck S."/>
            <person name="Woyke T."/>
            <person name="Mikhailova N."/>
            <person name="Ivanova N.N."/>
            <person name="Han J."/>
            <person name="Lucas S."/>
            <person name="Lapidus A.L."/>
            <person name="Land M.L."/>
            <person name="Hauser L.J."/>
            <person name="Palumbo A.V."/>
        </authorList>
    </citation>
    <scope>NUCLEOTIDE SEQUENCE [LARGE SCALE GENOMIC DNA]</scope>
    <source>
        <strain evidence="6 7">ND132</strain>
    </source>
</reference>
<dbReference type="GO" id="GO:0003676">
    <property type="term" value="F:nucleic acid binding"/>
    <property type="evidence" value="ECO:0007669"/>
    <property type="project" value="InterPro"/>
</dbReference>
<evidence type="ECO:0000259" key="5">
    <source>
        <dbReference type="PROSITE" id="PS50830"/>
    </source>
</evidence>
<gene>
    <name evidence="6" type="ORF">DND132_2174</name>
</gene>
<dbReference type="GO" id="GO:0016787">
    <property type="term" value="F:hydrolase activity"/>
    <property type="evidence" value="ECO:0007669"/>
    <property type="project" value="UniProtKB-KW"/>
</dbReference>
<dbReference type="InterPro" id="IPR002071">
    <property type="entry name" value="Thermonucl_AS"/>
</dbReference>
<dbReference type="PANTHER" id="PTHR12302">
    <property type="entry name" value="EBNA2 BINDING PROTEIN P100"/>
    <property type="match status" value="1"/>
</dbReference>
<keyword evidence="3" id="KW-0378">Hydrolase</keyword>
<dbReference type="HOGENOM" id="CLU_046484_5_1_7"/>
<dbReference type="Gene3D" id="2.40.50.90">
    <property type="match status" value="1"/>
</dbReference>
<keyword evidence="2" id="KW-0255">Endonuclease</keyword>
<dbReference type="InterPro" id="IPR035437">
    <property type="entry name" value="SNase_OB-fold_sf"/>
</dbReference>
<dbReference type="eggNOG" id="COG1525">
    <property type="taxonomic scope" value="Bacteria"/>
</dbReference>
<dbReference type="Proteomes" id="UP000007845">
    <property type="component" value="Chromosome"/>
</dbReference>
<keyword evidence="7" id="KW-1185">Reference proteome</keyword>
<proteinExistence type="predicted"/>
<dbReference type="PROSITE" id="PS50830">
    <property type="entry name" value="TNASE_3"/>
    <property type="match status" value="1"/>
</dbReference>
<protein>
    <submittedName>
        <fullName evidence="6">Nuclease (SNase domain-containing protein)</fullName>
    </submittedName>
</protein>
<dbReference type="STRING" id="641491.DND132_2174"/>
<dbReference type="KEGG" id="ddn:DND132_2174"/>
<dbReference type="SMR" id="F0JI68"/>
<dbReference type="EMBL" id="CP003220">
    <property type="protein sequence ID" value="EGB15379.1"/>
    <property type="molecule type" value="Genomic_DNA"/>
</dbReference>
<dbReference type="Pfam" id="PF00565">
    <property type="entry name" value="SNase"/>
    <property type="match status" value="1"/>
</dbReference>
<sequence length="175" mass="19889" precursor="true">MHHRNTLFPRLFVLAIFCVCLGAGLLPACAPAADDTARLVKVLDGDSFRVTYRGSTLEVRLIGVDAPEYRQEYSRKARDFTRDFCQGKGLRLEFDKDPRDRYGRTLAYVYADGVMLNEALVRAGLAVPLVVKPNVRHAERIRQAEAEARQARRGFWSKGGLDMTPAQWRRSHPRK</sequence>
<feature type="signal peptide" evidence="4">
    <location>
        <begin position="1"/>
        <end position="32"/>
    </location>
</feature>
<dbReference type="AlphaFoldDB" id="F0JI68"/>
<dbReference type="GO" id="GO:0004519">
    <property type="term" value="F:endonuclease activity"/>
    <property type="evidence" value="ECO:0007669"/>
    <property type="project" value="UniProtKB-KW"/>
</dbReference>
<evidence type="ECO:0000313" key="7">
    <source>
        <dbReference type="Proteomes" id="UP000007845"/>
    </source>
</evidence>
<organism evidence="6 7">
    <name type="scientific">Pseudodesulfovibrio mercurii</name>
    <dbReference type="NCBI Taxonomy" id="641491"/>
    <lineage>
        <taxon>Bacteria</taxon>
        <taxon>Pseudomonadati</taxon>
        <taxon>Thermodesulfobacteriota</taxon>
        <taxon>Desulfovibrionia</taxon>
        <taxon>Desulfovibrionales</taxon>
        <taxon>Desulfovibrionaceae</taxon>
    </lineage>
</organism>
<dbReference type="PROSITE" id="PS01284">
    <property type="entry name" value="TNASE_2"/>
    <property type="match status" value="1"/>
</dbReference>
<dbReference type="SUPFAM" id="SSF50199">
    <property type="entry name" value="Staphylococcal nuclease"/>
    <property type="match status" value="1"/>
</dbReference>
<accession>F0JI68</accession>
<evidence type="ECO:0000313" key="6">
    <source>
        <dbReference type="EMBL" id="EGB15379.1"/>
    </source>
</evidence>